<keyword evidence="4" id="KW-1185">Reference proteome</keyword>
<evidence type="ECO:0000313" key="3">
    <source>
        <dbReference type="EMBL" id="TMW64160.1"/>
    </source>
</evidence>
<feature type="compositionally biased region" description="Low complexity" evidence="1">
    <location>
        <begin position="28"/>
        <end position="40"/>
    </location>
</feature>
<feature type="region of interest" description="Disordered" evidence="1">
    <location>
        <begin position="25"/>
        <end position="78"/>
    </location>
</feature>
<dbReference type="PROSITE" id="PS51257">
    <property type="entry name" value="PROKAR_LIPOPROTEIN"/>
    <property type="match status" value="1"/>
</dbReference>
<feature type="compositionally biased region" description="Basic and acidic residues" evidence="1">
    <location>
        <begin position="41"/>
        <end position="51"/>
    </location>
</feature>
<dbReference type="EMBL" id="SPLM01000041">
    <property type="protein sequence ID" value="TMW64160.1"/>
    <property type="molecule type" value="Genomic_DNA"/>
</dbReference>
<evidence type="ECO:0000313" key="4">
    <source>
        <dbReference type="Proteomes" id="UP000794436"/>
    </source>
</evidence>
<keyword evidence="2" id="KW-0732">Signal</keyword>
<feature type="signal peptide" evidence="2">
    <location>
        <begin position="1"/>
        <end position="20"/>
    </location>
</feature>
<reference evidence="3" key="1">
    <citation type="submission" date="2019-03" db="EMBL/GenBank/DDBJ databases">
        <title>Long read genome sequence of the mycoparasitic Pythium oligandrum ATCC 38472 isolated from sugarbeet rhizosphere.</title>
        <authorList>
            <person name="Gaulin E."/>
        </authorList>
    </citation>
    <scope>NUCLEOTIDE SEQUENCE</scope>
    <source>
        <strain evidence="3">ATCC 38472_TT</strain>
    </source>
</reference>
<feature type="chain" id="PRO_5035449646" evidence="2">
    <location>
        <begin position="21"/>
        <end position="102"/>
    </location>
</feature>
<dbReference type="AlphaFoldDB" id="A0A8K1CK64"/>
<evidence type="ECO:0000256" key="1">
    <source>
        <dbReference type="SAM" id="MobiDB-lite"/>
    </source>
</evidence>
<feature type="compositionally biased region" description="Low complexity" evidence="1">
    <location>
        <begin position="52"/>
        <end position="78"/>
    </location>
</feature>
<comment type="caution">
    <text evidence="3">The sequence shown here is derived from an EMBL/GenBank/DDBJ whole genome shotgun (WGS) entry which is preliminary data.</text>
</comment>
<proteinExistence type="predicted"/>
<protein>
    <submittedName>
        <fullName evidence="3">Uncharacterized protein</fullName>
    </submittedName>
</protein>
<accession>A0A8K1CK64</accession>
<sequence length="102" mass="9630">MVRALFVVATLALSCSAVLAHEGHDHGSMAAGSTAGSHAGSGEDHHNHDAGETGSAHGSATGSSGVSGTAAVPTPAPSSATTVFSIALPLTAAAVATLAATN</sequence>
<evidence type="ECO:0000256" key="2">
    <source>
        <dbReference type="SAM" id="SignalP"/>
    </source>
</evidence>
<dbReference type="Proteomes" id="UP000794436">
    <property type="component" value="Unassembled WGS sequence"/>
</dbReference>
<gene>
    <name evidence="3" type="ORF">Poli38472_014277</name>
</gene>
<name>A0A8K1CK64_PYTOL</name>
<organism evidence="3 4">
    <name type="scientific">Pythium oligandrum</name>
    <name type="common">Mycoparasitic fungus</name>
    <dbReference type="NCBI Taxonomy" id="41045"/>
    <lineage>
        <taxon>Eukaryota</taxon>
        <taxon>Sar</taxon>
        <taxon>Stramenopiles</taxon>
        <taxon>Oomycota</taxon>
        <taxon>Peronosporomycetes</taxon>
        <taxon>Pythiales</taxon>
        <taxon>Pythiaceae</taxon>
        <taxon>Pythium</taxon>
    </lineage>
</organism>